<dbReference type="Proteomes" id="UP001152799">
    <property type="component" value="Chromosome 14"/>
</dbReference>
<dbReference type="AlphaFoldDB" id="A0A9N9MH95"/>
<feature type="region of interest" description="Disordered" evidence="1">
    <location>
        <begin position="23"/>
        <end position="82"/>
    </location>
</feature>
<name>A0A9N9MH95_9CUCU</name>
<organism evidence="2 3">
    <name type="scientific">Ceutorhynchus assimilis</name>
    <name type="common">cabbage seed weevil</name>
    <dbReference type="NCBI Taxonomy" id="467358"/>
    <lineage>
        <taxon>Eukaryota</taxon>
        <taxon>Metazoa</taxon>
        <taxon>Ecdysozoa</taxon>
        <taxon>Arthropoda</taxon>
        <taxon>Hexapoda</taxon>
        <taxon>Insecta</taxon>
        <taxon>Pterygota</taxon>
        <taxon>Neoptera</taxon>
        <taxon>Endopterygota</taxon>
        <taxon>Coleoptera</taxon>
        <taxon>Polyphaga</taxon>
        <taxon>Cucujiformia</taxon>
        <taxon>Curculionidae</taxon>
        <taxon>Ceutorhynchinae</taxon>
        <taxon>Ceutorhynchus</taxon>
    </lineage>
</organism>
<evidence type="ECO:0000313" key="3">
    <source>
        <dbReference type="Proteomes" id="UP001152799"/>
    </source>
</evidence>
<accession>A0A9N9MH95</accession>
<gene>
    <name evidence="2" type="ORF">CEUTPL_LOCUS4348</name>
</gene>
<evidence type="ECO:0000313" key="2">
    <source>
        <dbReference type="EMBL" id="CAG9763690.1"/>
    </source>
</evidence>
<protein>
    <submittedName>
        <fullName evidence="2">Uncharacterized protein</fullName>
    </submittedName>
</protein>
<proteinExistence type="predicted"/>
<dbReference type="EMBL" id="OU892290">
    <property type="protein sequence ID" value="CAG9763690.1"/>
    <property type="molecule type" value="Genomic_DNA"/>
</dbReference>
<evidence type="ECO:0000256" key="1">
    <source>
        <dbReference type="SAM" id="MobiDB-lite"/>
    </source>
</evidence>
<reference evidence="2" key="1">
    <citation type="submission" date="2022-01" db="EMBL/GenBank/DDBJ databases">
        <authorList>
            <person name="King R."/>
        </authorList>
    </citation>
    <scope>NUCLEOTIDE SEQUENCE</scope>
</reference>
<sequence>MHREAIMITVEVSYEAIIKKKVTRGDNNARGASKQESRGNFNTGGCARAFSSRGGYSSRTKKDGFQNSGNNLAEDESYRESQKDQVNFVFLEKNQEM</sequence>
<keyword evidence="3" id="KW-1185">Reference proteome</keyword>